<comment type="caution">
    <text evidence="1">The sequence shown here is derived from an EMBL/GenBank/DDBJ whole genome shotgun (WGS) entry which is preliminary data.</text>
</comment>
<accession>A0ABT5JR20</accession>
<organism evidence="1 2">
    <name type="scientific">Erythrobacter fulvus</name>
    <dbReference type="NCBI Taxonomy" id="2987523"/>
    <lineage>
        <taxon>Bacteria</taxon>
        <taxon>Pseudomonadati</taxon>
        <taxon>Pseudomonadota</taxon>
        <taxon>Alphaproteobacteria</taxon>
        <taxon>Sphingomonadales</taxon>
        <taxon>Erythrobacteraceae</taxon>
        <taxon>Erythrobacter/Porphyrobacter group</taxon>
        <taxon>Erythrobacter</taxon>
    </lineage>
</organism>
<dbReference type="SUPFAM" id="SSF141694">
    <property type="entry name" value="AF2212/PG0164-like"/>
    <property type="match status" value="1"/>
</dbReference>
<dbReference type="RefSeq" id="WP_273678418.1">
    <property type="nucleotide sequence ID" value="NZ_JAQQXQ010000008.1"/>
</dbReference>
<dbReference type="EMBL" id="JAQQXQ010000008">
    <property type="protein sequence ID" value="MDC8755206.1"/>
    <property type="molecule type" value="Genomic_DNA"/>
</dbReference>
<sequence length="105" mass="11707">MNETVRTTLPLSRWQGERGTYHLVVLTGAEAQAIATHAAISRLEFGRARGFGSVKVVAQIGETRWKTSAFPQNRSREWVLLVSRKVMRAEDIAEGDAVTLELELL</sequence>
<protein>
    <submittedName>
        <fullName evidence="1">DUF1905 domain-containing protein</fullName>
    </submittedName>
</protein>
<dbReference type="Gene3D" id="2.40.30.100">
    <property type="entry name" value="AF2212/PG0164-like"/>
    <property type="match status" value="1"/>
</dbReference>
<evidence type="ECO:0000313" key="2">
    <source>
        <dbReference type="Proteomes" id="UP001216558"/>
    </source>
</evidence>
<dbReference type="Proteomes" id="UP001216558">
    <property type="component" value="Unassembled WGS sequence"/>
</dbReference>
<gene>
    <name evidence="1" type="ORF">OIK40_11210</name>
</gene>
<reference evidence="1 2" key="1">
    <citation type="submission" date="2022-10" db="EMBL/GenBank/DDBJ databases">
        <title>Erythrobacter sp. sf7 Genome sequencing.</title>
        <authorList>
            <person name="Park S."/>
        </authorList>
    </citation>
    <scope>NUCLEOTIDE SEQUENCE [LARGE SCALE GENOMIC DNA]</scope>
    <source>
        <strain evidence="2">sf7</strain>
    </source>
</reference>
<dbReference type="InterPro" id="IPR037079">
    <property type="entry name" value="AF2212/PG0164-like_sf"/>
</dbReference>
<proteinExistence type="predicted"/>
<dbReference type="Pfam" id="PF08922">
    <property type="entry name" value="DUF1905"/>
    <property type="match status" value="1"/>
</dbReference>
<name>A0ABT5JR20_9SPHN</name>
<evidence type="ECO:0000313" key="1">
    <source>
        <dbReference type="EMBL" id="MDC8755206.1"/>
    </source>
</evidence>
<dbReference type="InterPro" id="IPR015018">
    <property type="entry name" value="DUF1905"/>
</dbReference>
<keyword evidence="2" id="KW-1185">Reference proteome</keyword>